<reference evidence="2 3" key="1">
    <citation type="submission" date="2020-12" db="EMBL/GenBank/DDBJ databases">
        <authorList>
            <person name="Zhou J."/>
        </authorList>
    </citation>
    <scope>NUCLEOTIDE SEQUENCE [LARGE SCALE GENOMIC DNA]</scope>
    <source>
        <strain evidence="2 3">CCUG 61299</strain>
    </source>
</reference>
<keyword evidence="3" id="KW-1185">Reference proteome</keyword>
<organism evidence="2 3">
    <name type="scientific">Actinomyces weissii</name>
    <dbReference type="NCBI Taxonomy" id="675090"/>
    <lineage>
        <taxon>Bacteria</taxon>
        <taxon>Bacillati</taxon>
        <taxon>Actinomycetota</taxon>
        <taxon>Actinomycetes</taxon>
        <taxon>Actinomycetales</taxon>
        <taxon>Actinomycetaceae</taxon>
        <taxon>Actinomyces</taxon>
    </lineage>
</organism>
<evidence type="ECO:0000313" key="2">
    <source>
        <dbReference type="EMBL" id="QQM67481.1"/>
    </source>
</evidence>
<gene>
    <name evidence="2" type="ORF">JG540_00805</name>
</gene>
<dbReference type="InterPro" id="IPR024234">
    <property type="entry name" value="DUF3801"/>
</dbReference>
<dbReference type="AlphaFoldDB" id="A0A7T7M9M7"/>
<dbReference type="EMBL" id="CP066802">
    <property type="protein sequence ID" value="QQM67481.1"/>
    <property type="molecule type" value="Genomic_DNA"/>
</dbReference>
<sequence>MLAEEGGQQALQLSIAVARESVTVAGHVTSLTKESLGQLMRLATTGLSQAKSAMLDTGQMSVKRLQRLSGGDLQSKEISPELLRSVKADLRRRGISFSVEKAADGKTYVHFSGRDVDSVRHSLKQAGARLGTRTPLQQTRSVRQSPTRAAQAARPRTKRQVLSGIQRRQRSIVGTRHAVPAPRISLGHGAR</sequence>
<feature type="compositionally biased region" description="Low complexity" evidence="1">
    <location>
        <begin position="143"/>
        <end position="154"/>
    </location>
</feature>
<evidence type="ECO:0000256" key="1">
    <source>
        <dbReference type="SAM" id="MobiDB-lite"/>
    </source>
</evidence>
<protein>
    <submittedName>
        <fullName evidence="2">PcfB family protein</fullName>
    </submittedName>
</protein>
<dbReference type="Proteomes" id="UP000595895">
    <property type="component" value="Chromosome"/>
</dbReference>
<evidence type="ECO:0000313" key="3">
    <source>
        <dbReference type="Proteomes" id="UP000595895"/>
    </source>
</evidence>
<proteinExistence type="predicted"/>
<dbReference type="KEGG" id="awe:JG540_00805"/>
<dbReference type="Pfam" id="PF12687">
    <property type="entry name" value="DUF3801"/>
    <property type="match status" value="1"/>
</dbReference>
<feature type="region of interest" description="Disordered" evidence="1">
    <location>
        <begin position="132"/>
        <end position="170"/>
    </location>
</feature>
<accession>A0A7T7M9M7</accession>
<name>A0A7T7M9M7_9ACTO</name>
<dbReference type="RefSeq" id="WP_200276108.1">
    <property type="nucleotide sequence ID" value="NZ_CP066802.1"/>
</dbReference>